<dbReference type="InterPro" id="IPR027417">
    <property type="entry name" value="P-loop_NTPase"/>
</dbReference>
<dbReference type="PROSITE" id="PS50893">
    <property type="entry name" value="ABC_TRANSPORTER_2"/>
    <property type="match status" value="1"/>
</dbReference>
<evidence type="ECO:0000256" key="8">
    <source>
        <dbReference type="ARBA" id="ARBA00023136"/>
    </source>
</evidence>
<dbReference type="GO" id="GO:0005524">
    <property type="term" value="F:ATP binding"/>
    <property type="evidence" value="ECO:0007669"/>
    <property type="project" value="UniProtKB-KW"/>
</dbReference>
<keyword evidence="7" id="KW-1278">Translocase</keyword>
<keyword evidence="6" id="KW-0067">ATP-binding</keyword>
<dbReference type="PROSITE" id="PS00211">
    <property type="entry name" value="ABC_TRANSPORTER_1"/>
    <property type="match status" value="1"/>
</dbReference>
<dbReference type="Proteomes" id="UP000002318">
    <property type="component" value="Chromosome"/>
</dbReference>
<keyword evidence="3" id="KW-0813">Transport</keyword>
<evidence type="ECO:0000256" key="4">
    <source>
        <dbReference type="ARBA" id="ARBA00022475"/>
    </source>
</evidence>
<gene>
    <name evidence="10" type="ordered locus">Spirs_2839</name>
</gene>
<dbReference type="OrthoDB" id="501320at2"/>
<dbReference type="HOGENOM" id="CLU_000604_1_22_12"/>
<feature type="domain" description="ABC transporter" evidence="9">
    <location>
        <begin position="1"/>
        <end position="240"/>
    </location>
</feature>
<dbReference type="eggNOG" id="COG1122">
    <property type="taxonomic scope" value="Bacteria"/>
</dbReference>
<dbReference type="CDD" id="cd03225">
    <property type="entry name" value="ABC_cobalt_CbiO_domain1"/>
    <property type="match status" value="1"/>
</dbReference>
<keyword evidence="5" id="KW-0547">Nucleotide-binding</keyword>
<keyword evidence="8" id="KW-0472">Membrane</keyword>
<dbReference type="InterPro" id="IPR017871">
    <property type="entry name" value="ABC_transporter-like_CS"/>
</dbReference>
<dbReference type="GO" id="GO:0043190">
    <property type="term" value="C:ATP-binding cassette (ABC) transporter complex"/>
    <property type="evidence" value="ECO:0007669"/>
    <property type="project" value="TreeGrafter"/>
</dbReference>
<evidence type="ECO:0000256" key="3">
    <source>
        <dbReference type="ARBA" id="ARBA00022448"/>
    </source>
</evidence>
<dbReference type="AlphaFoldDB" id="E1R257"/>
<keyword evidence="4" id="KW-1003">Cell membrane</keyword>
<dbReference type="InterPro" id="IPR003439">
    <property type="entry name" value="ABC_transporter-like_ATP-bd"/>
</dbReference>
<evidence type="ECO:0000313" key="11">
    <source>
        <dbReference type="Proteomes" id="UP000002318"/>
    </source>
</evidence>
<protein>
    <submittedName>
        <fullName evidence="10">ABC transporter related protein</fullName>
    </submittedName>
</protein>
<dbReference type="KEGG" id="ssm:Spirs_2839"/>
<keyword evidence="11" id="KW-1185">Reference proteome</keyword>
<evidence type="ECO:0000256" key="5">
    <source>
        <dbReference type="ARBA" id="ARBA00022741"/>
    </source>
</evidence>
<evidence type="ECO:0000259" key="9">
    <source>
        <dbReference type="PROSITE" id="PS50893"/>
    </source>
</evidence>
<dbReference type="InterPro" id="IPR015856">
    <property type="entry name" value="ABC_transpr_CbiO/EcfA_su"/>
</dbReference>
<dbReference type="RefSeq" id="WP_013255401.1">
    <property type="nucleotide sequence ID" value="NC_014364.1"/>
</dbReference>
<proteinExistence type="inferred from homology"/>
<comment type="similarity">
    <text evidence="2">Belongs to the ABC transporter superfamily.</text>
</comment>
<accession>E1R257</accession>
<reference evidence="10 11" key="1">
    <citation type="journal article" date="2010" name="Stand. Genomic Sci.">
        <title>Complete genome sequence of Spirochaeta smaragdinae type strain (SEBR 4228).</title>
        <authorList>
            <person name="Mavromatis K."/>
            <person name="Yasawong M."/>
            <person name="Chertkov O."/>
            <person name="Lapidus A."/>
            <person name="Lucas S."/>
            <person name="Nolan M."/>
            <person name="Del Rio T.G."/>
            <person name="Tice H."/>
            <person name="Cheng J.F."/>
            <person name="Pitluck S."/>
            <person name="Liolios K."/>
            <person name="Ivanova N."/>
            <person name="Tapia R."/>
            <person name="Han C."/>
            <person name="Bruce D."/>
            <person name="Goodwin L."/>
            <person name="Pati A."/>
            <person name="Chen A."/>
            <person name="Palaniappan K."/>
            <person name="Land M."/>
            <person name="Hauser L."/>
            <person name="Chang Y.J."/>
            <person name="Jeffries C.D."/>
            <person name="Detter J.C."/>
            <person name="Rohde M."/>
            <person name="Brambilla E."/>
            <person name="Spring S."/>
            <person name="Goker M."/>
            <person name="Sikorski J."/>
            <person name="Woyke T."/>
            <person name="Bristow J."/>
            <person name="Eisen J.A."/>
            <person name="Markowitz V."/>
            <person name="Hugenholtz P."/>
            <person name="Klenk H.P."/>
            <person name="Kyrpides N.C."/>
        </authorList>
    </citation>
    <scope>NUCLEOTIDE SEQUENCE [LARGE SCALE GENOMIC DNA]</scope>
    <source>
        <strain evidence="11">DSM 11293 / JCM 15392 / SEBR 4228</strain>
    </source>
</reference>
<dbReference type="EMBL" id="CP002116">
    <property type="protein sequence ID" value="ADK81942.1"/>
    <property type="molecule type" value="Genomic_DNA"/>
</dbReference>
<dbReference type="Gene3D" id="3.40.50.300">
    <property type="entry name" value="P-loop containing nucleotide triphosphate hydrolases"/>
    <property type="match status" value="1"/>
</dbReference>
<sequence>MKSDSVVSIKALSCTYPGGVEALKDIDLEIYRNQFVGIIGQNGAGKSTLLQHMIGLLKPKQGEVKVLDTDTRSMAVSQLATKVGFVLQNPDLQLFAPTVREEVAFGPSNLGIEGRELEERVTSSLETVGLGNQLESFPLTLSKGDRAKVVIASVLAMNPEIIILDEPTCGQDHKGNTQIMDIATSLRNAGKTIIVVTHNMDLIARYAERIIVLKKGRIHMDGSVREIFSRPEELLETHIKPPYITRLGQRLDDCLGREETYLNVEELGESVVRRACETGTLPAGHIIPKRE</sequence>
<dbReference type="PANTHER" id="PTHR43553">
    <property type="entry name" value="HEAVY METAL TRANSPORTER"/>
    <property type="match status" value="1"/>
</dbReference>
<evidence type="ECO:0000256" key="1">
    <source>
        <dbReference type="ARBA" id="ARBA00004236"/>
    </source>
</evidence>
<name>E1R257_SEDSS</name>
<dbReference type="STRING" id="573413.Spirs_2839"/>
<dbReference type="GO" id="GO:0016887">
    <property type="term" value="F:ATP hydrolysis activity"/>
    <property type="evidence" value="ECO:0007669"/>
    <property type="project" value="InterPro"/>
</dbReference>
<dbReference type="InterPro" id="IPR003593">
    <property type="entry name" value="AAA+_ATPase"/>
</dbReference>
<dbReference type="PANTHER" id="PTHR43553:SF24">
    <property type="entry name" value="ENERGY-COUPLING FACTOR TRANSPORTER ATP-BINDING PROTEIN ECFA1"/>
    <property type="match status" value="1"/>
</dbReference>
<dbReference type="GO" id="GO:0042626">
    <property type="term" value="F:ATPase-coupled transmembrane transporter activity"/>
    <property type="evidence" value="ECO:0007669"/>
    <property type="project" value="TreeGrafter"/>
</dbReference>
<comment type="subcellular location">
    <subcellularLocation>
        <location evidence="1">Cell membrane</location>
    </subcellularLocation>
</comment>
<dbReference type="SUPFAM" id="SSF52540">
    <property type="entry name" value="P-loop containing nucleoside triphosphate hydrolases"/>
    <property type="match status" value="1"/>
</dbReference>
<organism evidence="10 11">
    <name type="scientific">Sediminispirochaeta smaragdinae (strain DSM 11293 / JCM 15392 / SEBR 4228)</name>
    <name type="common">Spirochaeta smaragdinae</name>
    <dbReference type="NCBI Taxonomy" id="573413"/>
    <lineage>
        <taxon>Bacteria</taxon>
        <taxon>Pseudomonadati</taxon>
        <taxon>Spirochaetota</taxon>
        <taxon>Spirochaetia</taxon>
        <taxon>Spirochaetales</taxon>
        <taxon>Spirochaetaceae</taxon>
        <taxon>Sediminispirochaeta</taxon>
    </lineage>
</organism>
<dbReference type="SMART" id="SM00382">
    <property type="entry name" value="AAA"/>
    <property type="match status" value="1"/>
</dbReference>
<evidence type="ECO:0000256" key="6">
    <source>
        <dbReference type="ARBA" id="ARBA00022840"/>
    </source>
</evidence>
<dbReference type="InterPro" id="IPR050095">
    <property type="entry name" value="ECF_ABC_transporter_ATP-bd"/>
</dbReference>
<dbReference type="Pfam" id="PF00005">
    <property type="entry name" value="ABC_tran"/>
    <property type="match status" value="1"/>
</dbReference>
<evidence type="ECO:0000256" key="2">
    <source>
        <dbReference type="ARBA" id="ARBA00005417"/>
    </source>
</evidence>
<dbReference type="FunFam" id="3.40.50.300:FF:000224">
    <property type="entry name" value="Energy-coupling factor transporter ATP-binding protein EcfA"/>
    <property type="match status" value="1"/>
</dbReference>
<evidence type="ECO:0000313" key="10">
    <source>
        <dbReference type="EMBL" id="ADK81942.1"/>
    </source>
</evidence>
<evidence type="ECO:0000256" key="7">
    <source>
        <dbReference type="ARBA" id="ARBA00022967"/>
    </source>
</evidence>